<organism evidence="3 4">
    <name type="scientific">Halogranum gelatinilyticum</name>
    <dbReference type="NCBI Taxonomy" id="660521"/>
    <lineage>
        <taxon>Archaea</taxon>
        <taxon>Methanobacteriati</taxon>
        <taxon>Methanobacteriota</taxon>
        <taxon>Stenosarchaea group</taxon>
        <taxon>Halobacteria</taxon>
        <taxon>Halobacteriales</taxon>
        <taxon>Haloferacaceae</taxon>
    </lineage>
</organism>
<dbReference type="STRING" id="660521.SAMN04487949_0115"/>
<protein>
    <submittedName>
        <fullName evidence="3">KEOPS complex subunit Cgi121</fullName>
    </submittedName>
</protein>
<sequence length="178" mass="18825">MRLVEGVATVDDVGDFVGRIGDIADESGTTVQVFDARYVVSRRHLERAVELADRAIVRGENVARDRAVEILCYAAGRRQIDRALTLGVDEGETPVVALVDAGGGGTEGNGDSNGDGEGDEAAAEAALADLLGERETLGTYDESLVSEYFGIGEMELRAADGDLEALVLERVALLDVEK</sequence>
<dbReference type="PIRSF" id="PIRSF022062">
    <property type="entry name" value="UCP022062"/>
    <property type="match status" value="1"/>
</dbReference>
<dbReference type="AlphaFoldDB" id="A0A1G9NV69"/>
<keyword evidence="4" id="KW-1185">Reference proteome</keyword>
<dbReference type="RefSeq" id="WP_089693041.1">
    <property type="nucleotide sequence ID" value="NZ_FNHL01000001.1"/>
</dbReference>
<gene>
    <name evidence="3" type="ORF">SAMN04487949_0115</name>
</gene>
<dbReference type="InterPro" id="IPR016799">
    <property type="entry name" value="UCP022062"/>
</dbReference>
<evidence type="ECO:0000256" key="1">
    <source>
        <dbReference type="ARBA" id="ARBA00005546"/>
    </source>
</evidence>
<dbReference type="InterPro" id="IPR036504">
    <property type="entry name" value="CGI121/TPRKB_sf"/>
</dbReference>
<proteinExistence type="inferred from homology"/>
<dbReference type="NCBIfam" id="NF011465">
    <property type="entry name" value="PRK14886.1-1"/>
    <property type="match status" value="1"/>
</dbReference>
<accession>A0A1G9NV69</accession>
<name>A0A1G9NV69_9EURY</name>
<reference evidence="4" key="1">
    <citation type="submission" date="2016-10" db="EMBL/GenBank/DDBJ databases">
        <authorList>
            <person name="Varghese N."/>
            <person name="Submissions S."/>
        </authorList>
    </citation>
    <scope>NUCLEOTIDE SEQUENCE [LARGE SCALE GENOMIC DNA]</scope>
    <source>
        <strain evidence="4">CGMCC 1.10119</strain>
    </source>
</reference>
<evidence type="ECO:0000256" key="2">
    <source>
        <dbReference type="SAM" id="MobiDB-lite"/>
    </source>
</evidence>
<dbReference type="EMBL" id="FNHL01000001">
    <property type="protein sequence ID" value="SDL90203.1"/>
    <property type="molecule type" value="Genomic_DNA"/>
</dbReference>
<dbReference type="OrthoDB" id="69587at2157"/>
<dbReference type="Pfam" id="PF08617">
    <property type="entry name" value="CGI-121"/>
    <property type="match status" value="1"/>
</dbReference>
<evidence type="ECO:0000313" key="3">
    <source>
        <dbReference type="EMBL" id="SDL90203.1"/>
    </source>
</evidence>
<dbReference type="Proteomes" id="UP000199451">
    <property type="component" value="Unassembled WGS sequence"/>
</dbReference>
<dbReference type="InterPro" id="IPR013926">
    <property type="entry name" value="CGI121/TPRKB"/>
</dbReference>
<dbReference type="SUPFAM" id="SSF143870">
    <property type="entry name" value="PF0523-like"/>
    <property type="match status" value="1"/>
</dbReference>
<feature type="compositionally biased region" description="Gly residues" evidence="2">
    <location>
        <begin position="101"/>
        <end position="113"/>
    </location>
</feature>
<evidence type="ECO:0000313" key="4">
    <source>
        <dbReference type="Proteomes" id="UP000199451"/>
    </source>
</evidence>
<comment type="similarity">
    <text evidence="1">Belongs to the CGI121/TPRKB family.</text>
</comment>
<dbReference type="Gene3D" id="3.30.2380.10">
    <property type="entry name" value="CGI121/TPRKB"/>
    <property type="match status" value="1"/>
</dbReference>
<feature type="region of interest" description="Disordered" evidence="2">
    <location>
        <begin position="101"/>
        <end position="121"/>
    </location>
</feature>